<comment type="caution">
    <text evidence="2">The sequence shown here is derived from an EMBL/GenBank/DDBJ whole genome shotgun (WGS) entry which is preliminary data.</text>
</comment>
<keyword evidence="3" id="KW-1185">Reference proteome</keyword>
<keyword evidence="1" id="KW-1133">Transmembrane helix</keyword>
<protein>
    <submittedName>
        <fullName evidence="2">Uncharacterized protein</fullName>
    </submittedName>
</protein>
<keyword evidence="1" id="KW-0812">Transmembrane</keyword>
<accession>A0A4Y2JPS8</accession>
<feature type="transmembrane region" description="Helical" evidence="1">
    <location>
        <begin position="95"/>
        <end position="114"/>
    </location>
</feature>
<dbReference type="Proteomes" id="UP000499080">
    <property type="component" value="Unassembled WGS sequence"/>
</dbReference>
<evidence type="ECO:0000313" key="2">
    <source>
        <dbReference type="EMBL" id="GBM91146.1"/>
    </source>
</evidence>
<evidence type="ECO:0000256" key="1">
    <source>
        <dbReference type="SAM" id="Phobius"/>
    </source>
</evidence>
<evidence type="ECO:0000313" key="3">
    <source>
        <dbReference type="Proteomes" id="UP000499080"/>
    </source>
</evidence>
<sequence>MKNVDSTGESSVCSLVPRELSATKLSEKVWKGKNVSTNYALVPESAELCRQEEVTFYARLCALLIVSFPTVWLLYVLILSYYLQTSGTDGQPTPFLWRALPVSINGVYLARIVSRVGSLPYCARKFHCTWIFYFVSMRARTPTELFPVTFILLRQFCVTWKTKELYKLSCHMLETICYYLV</sequence>
<dbReference type="AlphaFoldDB" id="A0A4Y2JPS8"/>
<gene>
    <name evidence="2" type="ORF">AVEN_49666_1</name>
</gene>
<organism evidence="2 3">
    <name type="scientific">Araneus ventricosus</name>
    <name type="common">Orbweaver spider</name>
    <name type="synonym">Epeira ventricosa</name>
    <dbReference type="NCBI Taxonomy" id="182803"/>
    <lineage>
        <taxon>Eukaryota</taxon>
        <taxon>Metazoa</taxon>
        <taxon>Ecdysozoa</taxon>
        <taxon>Arthropoda</taxon>
        <taxon>Chelicerata</taxon>
        <taxon>Arachnida</taxon>
        <taxon>Araneae</taxon>
        <taxon>Araneomorphae</taxon>
        <taxon>Entelegynae</taxon>
        <taxon>Araneoidea</taxon>
        <taxon>Araneidae</taxon>
        <taxon>Araneus</taxon>
    </lineage>
</organism>
<feature type="transmembrane region" description="Helical" evidence="1">
    <location>
        <begin position="60"/>
        <end position="83"/>
    </location>
</feature>
<proteinExistence type="predicted"/>
<reference evidence="2 3" key="1">
    <citation type="journal article" date="2019" name="Sci. Rep.">
        <title>Orb-weaving spider Araneus ventricosus genome elucidates the spidroin gene catalogue.</title>
        <authorList>
            <person name="Kono N."/>
            <person name="Nakamura H."/>
            <person name="Ohtoshi R."/>
            <person name="Moran D.A.P."/>
            <person name="Shinohara A."/>
            <person name="Yoshida Y."/>
            <person name="Fujiwara M."/>
            <person name="Mori M."/>
            <person name="Tomita M."/>
            <person name="Arakawa K."/>
        </authorList>
    </citation>
    <scope>NUCLEOTIDE SEQUENCE [LARGE SCALE GENOMIC DNA]</scope>
</reference>
<keyword evidence="1" id="KW-0472">Membrane</keyword>
<name>A0A4Y2JPS8_ARAVE</name>
<dbReference type="EMBL" id="BGPR01003677">
    <property type="protein sequence ID" value="GBM91146.1"/>
    <property type="molecule type" value="Genomic_DNA"/>
</dbReference>